<dbReference type="InterPro" id="IPR034660">
    <property type="entry name" value="DinB/YfiT-like"/>
</dbReference>
<protein>
    <recommendedName>
        <fullName evidence="1">DinB-like domain-containing protein</fullName>
    </recommendedName>
</protein>
<accession>N4WLG9</accession>
<reference evidence="2 3" key="1">
    <citation type="submission" date="2013-03" db="EMBL/GenBank/DDBJ databases">
        <title>Draft genome sequence of Gracibacillus halophilus YIM-C55.5, a moderately halophilic and thermophilic organism from the Xiaochaidamu salt lake.</title>
        <authorList>
            <person name="Sugumar T."/>
            <person name="Polireddy D.R."/>
            <person name="Antony A."/>
            <person name="Madhava Y.R."/>
            <person name="Sivakumar N."/>
        </authorList>
    </citation>
    <scope>NUCLEOTIDE SEQUENCE [LARGE SCALE GENOMIC DNA]</scope>
    <source>
        <strain evidence="2 3">YIM-C55.5</strain>
    </source>
</reference>
<dbReference type="EMBL" id="APML01000025">
    <property type="protein sequence ID" value="ENH97007.1"/>
    <property type="molecule type" value="Genomic_DNA"/>
</dbReference>
<gene>
    <name evidence="2" type="ORF">J416_08017</name>
</gene>
<evidence type="ECO:0000313" key="2">
    <source>
        <dbReference type="EMBL" id="ENH97007.1"/>
    </source>
</evidence>
<feature type="domain" description="DinB-like" evidence="1">
    <location>
        <begin position="22"/>
        <end position="146"/>
    </location>
</feature>
<name>N4WLG9_9BACI</name>
<dbReference type="AlphaFoldDB" id="N4WLG9"/>
<sequence length="151" mass="18281">MNQQKETVIENCHHTLEWIENLHNISEEKWRKPIAKGKWTVAEVVGHFIYWDQYFINRIPEIIDESTLTQVDIESVNQEASRESKTKSKEEIFERFHQVREELIQLLQSLDDDLWDQEFHTNNGQYTLYGDLKRLINHDQHHIKQLEHVIY</sequence>
<proteinExistence type="predicted"/>
<dbReference type="OrthoDB" id="2964295at2"/>
<dbReference type="Gene3D" id="1.20.120.450">
    <property type="entry name" value="dinb family like domain"/>
    <property type="match status" value="1"/>
</dbReference>
<evidence type="ECO:0000313" key="3">
    <source>
        <dbReference type="Proteomes" id="UP000012283"/>
    </source>
</evidence>
<dbReference type="eggNOG" id="COG2318">
    <property type="taxonomic scope" value="Bacteria"/>
</dbReference>
<dbReference type="Pfam" id="PF12867">
    <property type="entry name" value="DinB_2"/>
    <property type="match status" value="1"/>
</dbReference>
<evidence type="ECO:0000259" key="1">
    <source>
        <dbReference type="Pfam" id="PF12867"/>
    </source>
</evidence>
<dbReference type="SUPFAM" id="SSF109854">
    <property type="entry name" value="DinB/YfiT-like putative metalloenzymes"/>
    <property type="match status" value="1"/>
</dbReference>
<dbReference type="PATRIC" id="fig|1308866.3.peg.1620"/>
<dbReference type="Proteomes" id="UP000012283">
    <property type="component" value="Unassembled WGS sequence"/>
</dbReference>
<dbReference type="InterPro" id="IPR024775">
    <property type="entry name" value="DinB-like"/>
</dbReference>
<dbReference type="STRING" id="1308866.J416_08017"/>
<organism evidence="2 3">
    <name type="scientific">Gracilibacillus halophilus YIM-C55.5</name>
    <dbReference type="NCBI Taxonomy" id="1308866"/>
    <lineage>
        <taxon>Bacteria</taxon>
        <taxon>Bacillati</taxon>
        <taxon>Bacillota</taxon>
        <taxon>Bacilli</taxon>
        <taxon>Bacillales</taxon>
        <taxon>Bacillaceae</taxon>
        <taxon>Gracilibacillus</taxon>
    </lineage>
</organism>
<comment type="caution">
    <text evidence="2">The sequence shown here is derived from an EMBL/GenBank/DDBJ whole genome shotgun (WGS) entry which is preliminary data.</text>
</comment>
<keyword evidence="3" id="KW-1185">Reference proteome</keyword>
<dbReference type="RefSeq" id="WP_003467841.1">
    <property type="nucleotide sequence ID" value="NZ_APML01000025.1"/>
</dbReference>